<name>A0A2T9YWI3_9FUNG</name>
<evidence type="ECO:0000313" key="11">
    <source>
        <dbReference type="EMBL" id="PVU96701.1"/>
    </source>
</evidence>
<feature type="domain" description="Mediator complex subunit MED14 N-terminal" evidence="10">
    <location>
        <begin position="39"/>
        <end position="226"/>
    </location>
</feature>
<dbReference type="GO" id="GO:0006357">
    <property type="term" value="P:regulation of transcription by RNA polymerase II"/>
    <property type="evidence" value="ECO:0007669"/>
    <property type="project" value="InterPro"/>
</dbReference>
<dbReference type="InterPro" id="IPR013947">
    <property type="entry name" value="Mediator_Med14"/>
</dbReference>
<comment type="function">
    <text evidence="9">Component of the Mediator complex, a coactivator involved in the regulated transcription of nearly all RNA polymerase II-dependent genes. Mediator functions as a bridge to convey information from gene-specific regulatory proteins to the basal RNA polymerase II transcription machinery. Mediator is recruited to promoters by direct interactions with regulatory proteins and serves as a scaffold for the assembly of a functional preinitiation complex with RNA polymerase II and the general transcription factors.</text>
</comment>
<proteinExistence type="inferred from homology"/>
<comment type="caution">
    <text evidence="11">The sequence shown here is derived from an EMBL/GenBank/DDBJ whole genome shotgun (WGS) entry which is preliminary data.</text>
</comment>
<keyword evidence="12" id="KW-1185">Reference proteome</keyword>
<dbReference type="GO" id="GO:0070847">
    <property type="term" value="C:core mediator complex"/>
    <property type="evidence" value="ECO:0007669"/>
    <property type="project" value="TreeGrafter"/>
</dbReference>
<dbReference type="Pfam" id="PF08638">
    <property type="entry name" value="Med14"/>
    <property type="match status" value="1"/>
</dbReference>
<evidence type="ECO:0000256" key="6">
    <source>
        <dbReference type="ARBA" id="ARBA00023163"/>
    </source>
</evidence>
<dbReference type="GO" id="GO:0003712">
    <property type="term" value="F:transcription coregulator activity"/>
    <property type="evidence" value="ECO:0007669"/>
    <property type="project" value="UniProtKB-UniRule"/>
</dbReference>
<dbReference type="EMBL" id="MBFR01000026">
    <property type="protein sequence ID" value="PVU96701.1"/>
    <property type="molecule type" value="Genomic_DNA"/>
</dbReference>
<evidence type="ECO:0000313" key="12">
    <source>
        <dbReference type="Proteomes" id="UP000245383"/>
    </source>
</evidence>
<evidence type="ECO:0000256" key="5">
    <source>
        <dbReference type="ARBA" id="ARBA00023159"/>
    </source>
</evidence>
<dbReference type="PANTHER" id="PTHR12809:SF2">
    <property type="entry name" value="MEDIATOR OF RNA POLYMERASE II TRANSCRIPTION SUBUNIT 14"/>
    <property type="match status" value="1"/>
</dbReference>
<comment type="subcellular location">
    <subcellularLocation>
        <location evidence="1 9">Nucleus</location>
    </subcellularLocation>
</comment>
<keyword evidence="6 9" id="KW-0804">Transcription</keyword>
<keyword evidence="7 9" id="KW-0539">Nucleus</keyword>
<evidence type="ECO:0000256" key="8">
    <source>
        <dbReference type="ARBA" id="ARBA00032007"/>
    </source>
</evidence>
<gene>
    <name evidence="11" type="ORF">BB561_001025</name>
</gene>
<evidence type="ECO:0000256" key="2">
    <source>
        <dbReference type="ARBA" id="ARBA00007813"/>
    </source>
</evidence>
<organism evidence="11 12">
    <name type="scientific">Smittium simulii</name>
    <dbReference type="NCBI Taxonomy" id="133385"/>
    <lineage>
        <taxon>Eukaryota</taxon>
        <taxon>Fungi</taxon>
        <taxon>Fungi incertae sedis</taxon>
        <taxon>Zoopagomycota</taxon>
        <taxon>Kickxellomycotina</taxon>
        <taxon>Harpellomycetes</taxon>
        <taxon>Harpellales</taxon>
        <taxon>Legeriomycetaceae</taxon>
        <taxon>Smittium</taxon>
    </lineage>
</organism>
<sequence>MNVESLENDLIEIEADFDSSETIKQLDVDLLPDVKDGNVPLSQIIDRIATYAYSELLTLIDTFFSKNNQDKKFAAIQYTFQMRQAFVKLITIVRWAKNASDIIKAQRIIALLQDQNAKIIESFDHIYGIGVNESRHRLLNYDIISAIQVIKSGTHKCFDNNTTKKYIEPSPMSHAEKLNITSKIEDEIALRLINGELLSDAMKKFTLKNARVTFKVLEEFEISLTLLQIKQHVPWHIVSLNVLVGGDPCLPEDFTLSISSKQTDILTNISQDILIKANNSIIDTQNLSSNLNENNISQNSNHKSCPPLVQLYDFLHMSCLSISLEILYFQSIILTQTRYLQHLTAEIDKERTTLLVKYWTSSASASANLPQAKLRNIDQLVSKDKVRTKKFNNNLFVPGENYLKIQIVELPQRKTIHMSNVNSTFTLPQHLSNYKDLKDTNHFEKLAEQEQKRILLTTKTAFLLEWVGSSGLYYQIKKSCFKFGNASEGSMPKNKIFLDYLPLKLDAINVEALIKIIQKYHSQMIVKDLCKTVRESGILMDKDVELLTINNSNPVNLDEKDKMSYRCFNFTDSDKNDFNVDQLLLRVWYRSKESAIDIFVDITTGKLLIKTHSKNLSIINSITNMEILNDITVSLNRAPFKICELILELRSLVTMSEMEQLALKTPGVRLILSKNRKNSTKVTLSSKIHLRLSNEDNEEILKYIFNRQQKDKADILLLILSLNYNFLIAQNQKTEWYLFITMDQQLHFYLAEFSISSTKVDFAKKLIKFVCIQTSQILNLLVRSTKKIKKLSITDNETIESIETSNFLNDSSSTNEYNLAILEGCSRIPYNFLYVLTDLCIAYIYTQTIQFQLSSYNLLYTFKQKLDSAKHFNEPQSTSNYFLSNGNISSEYILPDQDFWNLQLYSQPIIYIPILSLVQKLGINWHILNNTISSGVIEDMIRIKIKYTSYTDLKANKTKYGLSKHNDIGLNRYFVKAIIPVPRTNLPIAVVKKLIQNSLSNQNICDSTNLLRLSTALPEIIYINRDYYYLKSFINYLILDWICLVIILTIIKNSIDIDVIDFSLGEVLKNDTSSSNLNNSNPDKIYGIQCCESCCLDNTHLPSFLIETGIPSFHLLFFFSNPSAADFYFYNKNPEEFYKSFQSLSMEVSLVTSYPNNLHKTISNHFCNIFSISCTKCNFSEKCTNCLRFSNYQSYTPLIQSKTSWKVIRLFLESIKKYINKHRKVPAIKKSFYDKIYLITLLNAVHTNTKSTSKFLHLFTEYASLNSLPKHNSLLDKKGMDIENLFKLSDFELSISNLFRDFIIENVSFIPDIDTSIKIMFGSKEFIQIKSYISGAMLISSNQFIQTIGQLENANNEKKNTSLTELCINAIISNIITDQNIAKNIDNNNFSAKQFYSKLEQNFEVPCDKLIKRSLSDNQSSTLDGTIINSNDFKHSLSQTRYKAVAVSSNTWIVNYQLLAIILKALAELFNYTNSVYEKTHLYTKNNLEPLKVNNRGIFYVEAQDNLMAMSIYQKTESIVYKIYPTISLKPNTYQKKLLEDMVANNISWDNFSVLKLLHINWNISIEPTTNSTEDQALIGQKNYGDPSIDLKTAQSLSEVLSQYLNKNKLYAKSIIYLIETIASLFLLPKSLSSLFWEYMLTYVAVQKYTFVSSVIKNDSYEYFLVLANKNSMANSNTSIQNFSLQILFYIPTKLGCSYQNPFSYNLENGNLNIVISLYLNHNLDNVTKSTANANNTILLLPLSIKLSDDNSIKINKTFIENFEPSLIEDEILANLNSESAIANNDKLNLDIAIKLPCKNALNYTAFDTFLEKLKQETLQNIKSHEPSNPSTNMVDYSLSGILTDDTYKIFFSSLMCTICQSDSEQLVKYYL</sequence>
<protein>
    <recommendedName>
        <fullName evidence="3 9">Mediator of RNA polymerase II transcription subunit 14</fullName>
    </recommendedName>
    <alternativeName>
        <fullName evidence="8 9">Mediator complex subunit 14</fullName>
    </alternativeName>
</protein>
<comment type="subunit">
    <text evidence="9">Component of the Mediator complex.</text>
</comment>
<dbReference type="STRING" id="133385.A0A2T9YWI3"/>
<dbReference type="GO" id="GO:0016592">
    <property type="term" value="C:mediator complex"/>
    <property type="evidence" value="ECO:0007669"/>
    <property type="project" value="UniProtKB-UniRule"/>
</dbReference>
<dbReference type="PANTHER" id="PTHR12809">
    <property type="entry name" value="MEDIATOR COMPLEX SUBUNIT"/>
    <property type="match status" value="1"/>
</dbReference>
<dbReference type="OrthoDB" id="205099at2759"/>
<keyword evidence="4 9" id="KW-0805">Transcription regulation</keyword>
<evidence type="ECO:0000256" key="4">
    <source>
        <dbReference type="ARBA" id="ARBA00023015"/>
    </source>
</evidence>
<reference evidence="11 12" key="1">
    <citation type="journal article" date="2018" name="MBio">
        <title>Comparative Genomics Reveals the Core Gene Toolbox for the Fungus-Insect Symbiosis.</title>
        <authorList>
            <person name="Wang Y."/>
            <person name="Stata M."/>
            <person name="Wang W."/>
            <person name="Stajich J.E."/>
            <person name="White M.M."/>
            <person name="Moncalvo J.M."/>
        </authorList>
    </citation>
    <scope>NUCLEOTIDE SEQUENCE [LARGE SCALE GENOMIC DNA]</scope>
    <source>
        <strain evidence="11 12">SWE-8-4</strain>
    </source>
</reference>
<dbReference type="Proteomes" id="UP000245383">
    <property type="component" value="Unassembled WGS sequence"/>
</dbReference>
<evidence type="ECO:0000256" key="1">
    <source>
        <dbReference type="ARBA" id="ARBA00004123"/>
    </source>
</evidence>
<keyword evidence="5 9" id="KW-0010">Activator</keyword>
<evidence type="ECO:0000256" key="7">
    <source>
        <dbReference type="ARBA" id="ARBA00023242"/>
    </source>
</evidence>
<evidence type="ECO:0000259" key="10">
    <source>
        <dbReference type="Pfam" id="PF08638"/>
    </source>
</evidence>
<evidence type="ECO:0000256" key="9">
    <source>
        <dbReference type="RuleBase" id="RU365082"/>
    </source>
</evidence>
<comment type="similarity">
    <text evidence="2 9">Belongs to the Mediator complex subunit 14 family.</text>
</comment>
<dbReference type="InterPro" id="IPR055122">
    <property type="entry name" value="Med14_N"/>
</dbReference>
<evidence type="ECO:0000256" key="3">
    <source>
        <dbReference type="ARBA" id="ARBA00019619"/>
    </source>
</evidence>
<accession>A0A2T9YWI3</accession>